<feature type="repeat" description="TPR" evidence="8">
    <location>
        <begin position="345"/>
        <end position="378"/>
    </location>
</feature>
<dbReference type="PROSITE" id="PS50293">
    <property type="entry name" value="TPR_REGION"/>
    <property type="match status" value="1"/>
</dbReference>
<reference evidence="10" key="1">
    <citation type="journal article" date="2014" name="Genome Announc.">
        <title>De novo whole-genome sequence and genome annotation of Lichtheimia ramosa.</title>
        <authorList>
            <person name="Linde J."/>
            <person name="Schwartze V."/>
            <person name="Binder U."/>
            <person name="Lass-Florl C."/>
            <person name="Voigt K."/>
            <person name="Horn F."/>
        </authorList>
    </citation>
    <scope>NUCLEOTIDE SEQUENCE</scope>
    <source>
        <strain evidence="10">JMRC FSU:6197</strain>
    </source>
</reference>
<evidence type="ECO:0000256" key="9">
    <source>
        <dbReference type="SAM" id="MobiDB-lite"/>
    </source>
</evidence>
<protein>
    <submittedName>
        <fullName evidence="10">Uncharacterized protein</fullName>
    </submittedName>
</protein>
<sequence>MQPFRSVTQHQNTLQDDSTFNQFLFPSQDDSTPLTKPLESIMDLPPPLQVKAHVSWAWEFNSNNTGDASDQQLQDAWYHHSSHVAPVHQLEQAYVQHFTSQQRSSDMNHVMDDQWETQFAAISIDPPSLLREPLPPMQKQVEPFIPQQPLSTPSASSEASFAQEIPNTTTTSISDEDFDDWIDESDLPTKSRHNTLYDPDLGEYTFAPLNPYLEKKDAINVDTPSEAILVLEAAILQDHVIDSNHAWMQLALQHAQNGNHTSAVQALKKTRHDPDRMLQLALCYSSLELYPAAYYALEQWISQAYPDLMSKDRQLPNEPFMLHQRVLNSFLAAARSKPETNAMDPDVQVGLAILSAGSGEYHKAADCFRAVLHMNPKQVELWNRLGVTLANDGKPEEAIDAYSHSLELDPSCVSARHHLSLSCITIGCYKEAIEHVLTAIALYSHQPSKDDQTAMSLWDTLGKALKMMVVDSIMRQAKVGSDVKKFQRILE</sequence>
<keyword evidence="5" id="KW-0677">Repeat</keyword>
<evidence type="ECO:0000256" key="4">
    <source>
        <dbReference type="ARBA" id="ARBA00022490"/>
    </source>
</evidence>
<dbReference type="InterPro" id="IPR011990">
    <property type="entry name" value="TPR-like_helical_dom_sf"/>
</dbReference>
<evidence type="ECO:0000256" key="2">
    <source>
        <dbReference type="ARBA" id="ARBA00004496"/>
    </source>
</evidence>
<evidence type="ECO:0000256" key="7">
    <source>
        <dbReference type="ARBA" id="ARBA00023140"/>
    </source>
</evidence>
<dbReference type="EMBL" id="LK023346">
    <property type="protein sequence ID" value="CDS11627.1"/>
    <property type="molecule type" value="Genomic_DNA"/>
</dbReference>
<dbReference type="PROSITE" id="PS50005">
    <property type="entry name" value="TPR"/>
    <property type="match status" value="2"/>
</dbReference>
<dbReference type="OrthoDB" id="10006023at2759"/>
<comment type="subcellular location">
    <subcellularLocation>
        <location evidence="2">Cytoplasm</location>
    </subcellularLocation>
    <subcellularLocation>
        <location evidence="1">Peroxisome</location>
    </subcellularLocation>
</comment>
<dbReference type="Pfam" id="PF13432">
    <property type="entry name" value="TPR_16"/>
    <property type="match status" value="1"/>
</dbReference>
<name>A0A077WXU8_9FUNG</name>
<dbReference type="AlphaFoldDB" id="A0A077WXU8"/>
<dbReference type="InterPro" id="IPR024111">
    <property type="entry name" value="PEX5/PEX5L"/>
</dbReference>
<accession>A0A077WXU8</accession>
<feature type="repeat" description="TPR" evidence="8">
    <location>
        <begin position="379"/>
        <end position="412"/>
    </location>
</feature>
<evidence type="ECO:0000256" key="1">
    <source>
        <dbReference type="ARBA" id="ARBA00004275"/>
    </source>
</evidence>
<evidence type="ECO:0000256" key="5">
    <source>
        <dbReference type="ARBA" id="ARBA00022737"/>
    </source>
</evidence>
<dbReference type="GO" id="GO:0005052">
    <property type="term" value="F:peroxisome matrix targeting signal-1 binding"/>
    <property type="evidence" value="ECO:0007669"/>
    <property type="project" value="TreeGrafter"/>
</dbReference>
<dbReference type="GO" id="GO:0005778">
    <property type="term" value="C:peroxisomal membrane"/>
    <property type="evidence" value="ECO:0007669"/>
    <property type="project" value="TreeGrafter"/>
</dbReference>
<feature type="region of interest" description="Disordered" evidence="9">
    <location>
        <begin position="146"/>
        <end position="180"/>
    </location>
</feature>
<dbReference type="GO" id="GO:0005829">
    <property type="term" value="C:cytosol"/>
    <property type="evidence" value="ECO:0007669"/>
    <property type="project" value="TreeGrafter"/>
</dbReference>
<evidence type="ECO:0000256" key="6">
    <source>
        <dbReference type="ARBA" id="ARBA00022803"/>
    </source>
</evidence>
<dbReference type="SMART" id="SM00028">
    <property type="entry name" value="TPR"/>
    <property type="match status" value="4"/>
</dbReference>
<comment type="similarity">
    <text evidence="3">Belongs to the peroxisomal targeting signal receptor family.</text>
</comment>
<dbReference type="PANTHER" id="PTHR10130:SF0">
    <property type="entry name" value="GH08708P"/>
    <property type="match status" value="1"/>
</dbReference>
<evidence type="ECO:0000313" key="10">
    <source>
        <dbReference type="EMBL" id="CDS11627.1"/>
    </source>
</evidence>
<organism evidence="10">
    <name type="scientific">Lichtheimia ramosa</name>
    <dbReference type="NCBI Taxonomy" id="688394"/>
    <lineage>
        <taxon>Eukaryota</taxon>
        <taxon>Fungi</taxon>
        <taxon>Fungi incertae sedis</taxon>
        <taxon>Mucoromycota</taxon>
        <taxon>Mucoromycotina</taxon>
        <taxon>Mucoromycetes</taxon>
        <taxon>Mucorales</taxon>
        <taxon>Lichtheimiaceae</taxon>
        <taxon>Lichtheimia</taxon>
    </lineage>
</organism>
<dbReference type="InterPro" id="IPR019734">
    <property type="entry name" value="TPR_rpt"/>
</dbReference>
<keyword evidence="7" id="KW-0576">Peroxisome</keyword>
<dbReference type="GO" id="GO:0016560">
    <property type="term" value="P:protein import into peroxisome matrix, docking"/>
    <property type="evidence" value="ECO:0007669"/>
    <property type="project" value="TreeGrafter"/>
</dbReference>
<dbReference type="Gene3D" id="1.25.40.10">
    <property type="entry name" value="Tetratricopeptide repeat domain"/>
    <property type="match status" value="1"/>
</dbReference>
<evidence type="ECO:0000256" key="3">
    <source>
        <dbReference type="ARBA" id="ARBA00005348"/>
    </source>
</evidence>
<proteinExistence type="inferred from homology"/>
<dbReference type="SUPFAM" id="SSF48452">
    <property type="entry name" value="TPR-like"/>
    <property type="match status" value="1"/>
</dbReference>
<evidence type="ECO:0000256" key="8">
    <source>
        <dbReference type="PROSITE-ProRule" id="PRU00339"/>
    </source>
</evidence>
<gene>
    <name evidence="10" type="ORF">LRAMOSA03890</name>
</gene>
<feature type="compositionally biased region" description="Polar residues" evidence="9">
    <location>
        <begin position="148"/>
        <end position="171"/>
    </location>
</feature>
<keyword evidence="6 8" id="KW-0802">TPR repeat</keyword>
<keyword evidence="4" id="KW-0963">Cytoplasm</keyword>
<dbReference type="PANTHER" id="PTHR10130">
    <property type="entry name" value="PEROXISOMAL TARGETING SIGNAL 1 RECEPTOR PEX5"/>
    <property type="match status" value="1"/>
</dbReference>